<evidence type="ECO:0000259" key="3">
    <source>
        <dbReference type="PROSITE" id="PS51743"/>
    </source>
</evidence>
<dbReference type="GO" id="GO:0005524">
    <property type="term" value="F:ATP binding"/>
    <property type="evidence" value="ECO:0007669"/>
    <property type="project" value="InterPro"/>
</dbReference>
<dbReference type="GO" id="GO:0008174">
    <property type="term" value="F:mRNA methyltransferase activity"/>
    <property type="evidence" value="ECO:0007669"/>
    <property type="project" value="UniProtKB-UniRule"/>
</dbReference>
<dbReference type="EMBL" id="MK249744">
    <property type="protein sequence ID" value="QGZ00444.1"/>
    <property type="molecule type" value="Genomic_RNA"/>
</dbReference>
<dbReference type="PROSITE" id="PS51743">
    <property type="entry name" value="ALPHAVIRUS_MT"/>
    <property type="match status" value="1"/>
</dbReference>
<name>A0A6B9I9L1_9VIRU</name>
<feature type="domain" description="Alphavirus-like MT" evidence="3">
    <location>
        <begin position="113"/>
        <end position="313"/>
    </location>
</feature>
<feature type="compositionally biased region" description="Basic and acidic residues" evidence="1">
    <location>
        <begin position="1"/>
        <end position="18"/>
    </location>
</feature>
<feature type="region of interest" description="Disordered" evidence="1">
    <location>
        <begin position="1"/>
        <end position="23"/>
    </location>
</feature>
<dbReference type="Pfam" id="PF01443">
    <property type="entry name" value="Viral_helicase1"/>
    <property type="match status" value="1"/>
</dbReference>
<dbReference type="GO" id="GO:0016556">
    <property type="term" value="P:mRNA modification"/>
    <property type="evidence" value="ECO:0007669"/>
    <property type="project" value="InterPro"/>
</dbReference>
<organism evidence="4">
    <name type="scientific">Cyril virus</name>
    <dbReference type="NCBI Taxonomy" id="2170588"/>
    <lineage>
        <taxon>Viruses</taxon>
        <taxon>Riboviria</taxon>
    </lineage>
</organism>
<evidence type="ECO:0000313" key="4">
    <source>
        <dbReference type="EMBL" id="QGZ00444.1"/>
    </source>
</evidence>
<dbReference type="InterPro" id="IPR027417">
    <property type="entry name" value="P-loop_NTPase"/>
</dbReference>
<dbReference type="InterPro" id="IPR002588">
    <property type="entry name" value="Alphavirus-like_MT_dom"/>
</dbReference>
<dbReference type="SUPFAM" id="SSF52540">
    <property type="entry name" value="P-loop containing nucleoside triphosphate hydrolases"/>
    <property type="match status" value="1"/>
</dbReference>
<dbReference type="Pfam" id="PF01660">
    <property type="entry name" value="Vmethyltransf"/>
    <property type="match status" value="1"/>
</dbReference>
<feature type="domain" description="(+)RNA virus helicase C-terminal" evidence="2">
    <location>
        <begin position="770"/>
        <end position="1087"/>
    </location>
</feature>
<proteinExistence type="predicted"/>
<evidence type="ECO:0000259" key="2">
    <source>
        <dbReference type="PROSITE" id="PS51657"/>
    </source>
</evidence>
<dbReference type="Gene3D" id="3.40.50.300">
    <property type="entry name" value="P-loop containing nucleotide triphosphate hydrolases"/>
    <property type="match status" value="2"/>
</dbReference>
<dbReference type="PROSITE" id="PS51657">
    <property type="entry name" value="PSRV_HELICASE"/>
    <property type="match status" value="1"/>
</dbReference>
<protein>
    <submittedName>
        <fullName evidence="4">Uncharacterized protein</fullName>
    </submittedName>
</protein>
<sequence>MTTRIRDWGSSRKDDDPQRLASHHQATADVIDEAVEGVLKNFSVDDTTAETMRRLLAADVNSGVAHMYFNGVASSALQRSHVASGRKQLVVPYVLTDKESAELSKYAVDFNLVFRARESHDHPMAAACRVVDRTLVESRVPPGASVADVGGAVVPLIRSEKLGKAVHVCAPLVDRKDPARRVQERMRVMRMNKEAGTTPGQKEAIRAFLDRDPAAVCGLTAQECARPASVITSIHVYDIPIQDWPAIMEKKGARLVEGCMLHSPKVFHQVSGEFPVAGARYELDRSTMKFRMGFKGSPSWWYEHDLADYLKYGVDQVLVGKKGVYSYKVVERRGDTIFFRILRVGSTTLPDKAHFRLPGVEMVQVRGFSVESRRGSQLKTMQRVNYQWPRPLWEDMVSHAVLLFEKGTLSMDRMFNYYRAIAPRQTINAVLIIGGYEVDQRSLVPLVVNACLAAAGACNRMKAETTHLTAGEMSIRGRINEWTVYKLLASLGTAIASGFGLLCFPLVAVGRFLDSSARSLLQMQAVDWEPAVSVVEVNAKHILGNSERTADLTNSFVLDDDWVFDNFNQAAPQEPLEAMIDHPKLAKVLLSKIGSALPPKMREAMSASASRVPDDKETDAATLVGTAESVDRPVVGSKVKRDAILEAITEAELEQRKVSAFCDKAMGTLVSAGTLWVSALRNRAEEFKNPDLWYVEAGLLVNSALGIRPEDFHHAAVYVPAADEATGSKIRPVYSEEFKGFSQGEYVEREYLRISDAGYTGWAFVCDALEVYNGPEIVATLREALAKESSVGVTLRQGPPGCGKTTSVVDAAGVADVVMSPARKSCKDTKRKILEVKPQIAAVMDDRIRTLDSYLVNYGIQKRVKGLRARRLLADEVFMARAGKWYAAAILLGVEEILAFGDENQIPHVPRVETPKQHVVVAPDVKVEEWVSYRCPGTAVAAWGSVYGDRVRSATGRPGTMVHVVSSAGMKVPEGCVMMGMYQADKKILRGMYPQANVQIMTVHESQGNTYENVWLHRFDNRRRTDNFSLYDKEAYVLVAMSRHTQGFVYVAHDVGDLVMRWMQEGLKPSRVQAALDLQSAGEPFPS</sequence>
<dbReference type="GO" id="GO:0003723">
    <property type="term" value="F:RNA binding"/>
    <property type="evidence" value="ECO:0007669"/>
    <property type="project" value="InterPro"/>
</dbReference>
<evidence type="ECO:0000256" key="1">
    <source>
        <dbReference type="SAM" id="MobiDB-lite"/>
    </source>
</evidence>
<dbReference type="InterPro" id="IPR027351">
    <property type="entry name" value="(+)RNA_virus_helicase_core_dom"/>
</dbReference>
<accession>A0A6B9I9L1</accession>
<dbReference type="GO" id="GO:0006396">
    <property type="term" value="P:RNA processing"/>
    <property type="evidence" value="ECO:0007669"/>
    <property type="project" value="InterPro"/>
</dbReference>
<reference evidence="4" key="1">
    <citation type="submission" date="2018-11" db="EMBL/GenBank/DDBJ databases">
        <authorList>
            <person name="Bian R."/>
            <person name="Salaipeth L."/>
            <person name="Sun L."/>
        </authorList>
    </citation>
    <scope>NUCLEOTIDE SEQUENCE</scope>
    <source>
        <strain evidence="4">BdCV/HX-1</strain>
    </source>
</reference>